<organism evidence="1 2">
    <name type="scientific">Metapseudomonas furukawaii</name>
    <name type="common">Pseudomonas furukawaii</name>
    <dbReference type="NCBI Taxonomy" id="1149133"/>
    <lineage>
        <taxon>Bacteria</taxon>
        <taxon>Pseudomonadati</taxon>
        <taxon>Pseudomonadota</taxon>
        <taxon>Gammaproteobacteria</taxon>
        <taxon>Pseudomonadales</taxon>
        <taxon>Pseudomonadaceae</taxon>
        <taxon>Metapseudomonas</taxon>
    </lineage>
</organism>
<name>A0AAD1C2Q0_METFU</name>
<proteinExistence type="predicted"/>
<gene>
    <name evidence="1" type="ORF">KF707C_33150</name>
</gene>
<dbReference type="EMBL" id="AP014862">
    <property type="protein sequence ID" value="BAU75003.1"/>
    <property type="molecule type" value="Genomic_DNA"/>
</dbReference>
<dbReference type="AlphaFoldDB" id="A0AAD1C2Q0"/>
<dbReference type="Proteomes" id="UP000218554">
    <property type="component" value="Chromosome"/>
</dbReference>
<protein>
    <submittedName>
        <fullName evidence="1">Uncharacterized protein</fullName>
    </submittedName>
</protein>
<dbReference type="KEGG" id="pfuw:KF707C_33150"/>
<reference evidence="1 2" key="2">
    <citation type="journal article" date="2017" name="Int. J. Syst. Evol. Microbiol.">
        <title>Pseudomonas furukawaii sp. nov., a polychlorinated biphenyl-degrading bacterium isolated from biphenyl-contaminated soil in Japan.</title>
        <authorList>
            <person name="Kimura N."/>
            <person name="Watanabe T."/>
            <person name="Suenaga H."/>
            <person name="Fujihara H."/>
            <person name="Futagami T."/>
            <person name="Goto M."/>
            <person name="Hanada S."/>
            <person name="Hirose J."/>
        </authorList>
    </citation>
    <scope>NUCLEOTIDE SEQUENCE [LARGE SCALE GENOMIC DNA]</scope>
    <source>
        <strain evidence="2">DSM 10086 / NBRC 110670 / KF707</strain>
    </source>
</reference>
<accession>A0AAD1C2Q0</accession>
<keyword evidence="2" id="KW-1185">Reference proteome</keyword>
<evidence type="ECO:0000313" key="1">
    <source>
        <dbReference type="EMBL" id="BAU75003.1"/>
    </source>
</evidence>
<sequence>MKLVFSHRGYPPEFLKISITDGAWVTSRPAAIYSGRSTGWERAG</sequence>
<evidence type="ECO:0000313" key="2">
    <source>
        <dbReference type="Proteomes" id="UP000218554"/>
    </source>
</evidence>
<reference evidence="2" key="1">
    <citation type="submission" date="2015-05" db="EMBL/GenBank/DDBJ databases">
        <title>Draft genome sequencing of a biphenyl-degrading bacterium, Pseudomonas balearica KF707 (=NBRC110670).</title>
        <authorList>
            <person name="Kimura N."/>
            <person name="Hirose J."/>
            <person name="Watanabe T."/>
            <person name="Suenaga H."/>
            <person name="Fujihara H."/>
            <person name="Noguchi M."/>
            <person name="Hashimoto M."/>
            <person name="Shimodaira J."/>
            <person name="Tsuchikane K."/>
            <person name="Hosoyama A."/>
            <person name="Yamazoe A."/>
            <person name="Fujita N."/>
            <person name="Furukawa K."/>
        </authorList>
    </citation>
    <scope>NUCLEOTIDE SEQUENCE [LARGE SCALE GENOMIC DNA]</scope>
    <source>
        <strain evidence="2">DSM 10086 / NBRC 110670 / KF707</strain>
    </source>
</reference>